<sequence length="385" mass="43706">MKIMLTIIRVVHILTLIAFAHSDYYIESSDGGIVNCVDRMAQPAFDNTLLRNHKFQESPSKIPTTTTKSNTKSKWRTTEAHVSIANCPRGTVPLRQDDASEYPGNNTSTQTTHEYADKSTDDSSKLYGAKATINIWDPKVENKEIELSISQLWISSGDYAKNNLSTIEVGCQVYPQLYTDNKPRLFIYWTSDAYQTTGCYNLRCAGFVQTSRSIVLGGAIGPVSVFAGRQYEITIQVWKDQNHGNWWLSIGPDNSIVGYWPAELFPNLDYADEVHWGGEIVDSHKFDRHTKIQMGSGHFPFQGFGKASYFRNLEIVDSNNFQPIQRLKINANHKYYDVKNLDIDEEWGTHFFYGGPGFSDIYSGVVPLRVKLYFICFGFGFFIII</sequence>
<proteinExistence type="predicted"/>
<dbReference type="Pfam" id="PF03080">
    <property type="entry name" value="Neprosin"/>
    <property type="match status" value="1"/>
</dbReference>
<feature type="region of interest" description="Disordered" evidence="1">
    <location>
        <begin position="93"/>
        <end position="120"/>
    </location>
</feature>
<organism evidence="4 5">
    <name type="scientific">Brassica campestris</name>
    <name type="common">Field mustard</name>
    <dbReference type="NCBI Taxonomy" id="3711"/>
    <lineage>
        <taxon>Eukaryota</taxon>
        <taxon>Viridiplantae</taxon>
        <taxon>Streptophyta</taxon>
        <taxon>Embryophyta</taxon>
        <taxon>Tracheophyta</taxon>
        <taxon>Spermatophyta</taxon>
        <taxon>Magnoliopsida</taxon>
        <taxon>eudicotyledons</taxon>
        <taxon>Gunneridae</taxon>
        <taxon>Pentapetalae</taxon>
        <taxon>rosids</taxon>
        <taxon>malvids</taxon>
        <taxon>Brassicales</taxon>
        <taxon>Brassicaceae</taxon>
        <taxon>Brassiceae</taxon>
        <taxon>Brassica</taxon>
    </lineage>
</organism>
<dbReference type="PANTHER" id="PTHR31589:SF222">
    <property type="entry name" value="RRM DOMAIN-CONTAINING PROTEIN"/>
    <property type="match status" value="1"/>
</dbReference>
<dbReference type="AlphaFoldDB" id="A0A397YM93"/>
<evidence type="ECO:0000259" key="3">
    <source>
        <dbReference type="PROSITE" id="PS52045"/>
    </source>
</evidence>
<reference evidence="4 5" key="1">
    <citation type="submission" date="2018-06" db="EMBL/GenBank/DDBJ databases">
        <title>WGS assembly of Brassica rapa FPsc.</title>
        <authorList>
            <person name="Bowman J."/>
            <person name="Kohchi T."/>
            <person name="Yamato K."/>
            <person name="Jenkins J."/>
            <person name="Shu S."/>
            <person name="Ishizaki K."/>
            <person name="Yamaoka S."/>
            <person name="Nishihama R."/>
            <person name="Nakamura Y."/>
            <person name="Berger F."/>
            <person name="Adam C."/>
            <person name="Aki S."/>
            <person name="Althoff F."/>
            <person name="Araki T."/>
            <person name="Arteaga-Vazquez M."/>
            <person name="Balasubrmanian S."/>
            <person name="Bauer D."/>
            <person name="Boehm C."/>
            <person name="Briginshaw L."/>
            <person name="Caballero-Perez J."/>
            <person name="Catarino B."/>
            <person name="Chen F."/>
            <person name="Chiyoda S."/>
            <person name="Chovatia M."/>
            <person name="Davies K."/>
            <person name="Delmans M."/>
            <person name="Demura T."/>
            <person name="Dierschke T."/>
            <person name="Dolan L."/>
            <person name="Dorantes-Acosta A."/>
            <person name="Eklund D."/>
            <person name="Florent S."/>
            <person name="Flores-Sandoval E."/>
            <person name="Fujiyama A."/>
            <person name="Fukuzawa H."/>
            <person name="Galik B."/>
            <person name="Grimanelli D."/>
            <person name="Grimwood J."/>
            <person name="Grossniklaus U."/>
            <person name="Hamada T."/>
            <person name="Haseloff J."/>
            <person name="Hetherington A."/>
            <person name="Higo A."/>
            <person name="Hirakawa Y."/>
            <person name="Hundley H."/>
            <person name="Ikeda Y."/>
            <person name="Inoue K."/>
            <person name="Inoue S."/>
            <person name="Ishida S."/>
            <person name="Jia Q."/>
            <person name="Kakita M."/>
            <person name="Kanazawa T."/>
            <person name="Kawai Y."/>
            <person name="Kawashima T."/>
            <person name="Kennedy M."/>
            <person name="Kinose K."/>
            <person name="Kinoshita T."/>
            <person name="Kohara Y."/>
            <person name="Koide E."/>
            <person name="Komatsu K."/>
            <person name="Kopischke S."/>
            <person name="Kubo M."/>
            <person name="Kyozuka J."/>
            <person name="Lagercrantz U."/>
            <person name="Lin S."/>
            <person name="Lindquist E."/>
            <person name="Lipzen A."/>
            <person name="Lu C."/>
            <person name="Luna E."/>
            <person name="Martienssen R."/>
            <person name="Minamino N."/>
            <person name="Mizutani M."/>
            <person name="Mizutani M."/>
            <person name="Mochizuki N."/>
            <person name="Monte I."/>
            <person name="Mosher R."/>
            <person name="Nagasaki H."/>
            <person name="Nakagami H."/>
            <person name="Naramoto S."/>
            <person name="Nishitani K."/>
            <person name="Ohtani M."/>
            <person name="Okamoto T."/>
            <person name="Okumura M."/>
            <person name="Phillips J."/>
            <person name="Pollak B."/>
            <person name="Reinders A."/>
            <person name="Roevekamp M."/>
            <person name="Sano R."/>
            <person name="Sawa S."/>
            <person name="Schmid M."/>
            <person name="Shirakawa M."/>
            <person name="Solano R."/>
            <person name="Spunde A."/>
            <person name="Suetsugu N."/>
            <person name="Sugano S."/>
            <person name="Sugiyama A."/>
            <person name="Sun R."/>
            <person name="Suzuki Y."/>
            <person name="Takenaka M."/>
            <person name="Takezawa D."/>
            <person name="Tomogane H."/>
            <person name="Tsuzuki M."/>
            <person name="Ueda T."/>
            <person name="Umeda M."/>
            <person name="Ward J."/>
            <person name="Watanabe Y."/>
            <person name="Yazaki K."/>
            <person name="Yokoyama R."/>
            <person name="Yoshitake Y."/>
            <person name="Yotsui I."/>
            <person name="Zachgo S."/>
            <person name="Schmutz J."/>
        </authorList>
    </citation>
    <scope>NUCLEOTIDE SEQUENCE [LARGE SCALE GENOMIC DNA]</scope>
    <source>
        <strain evidence="5">cv. B-3</strain>
    </source>
</reference>
<dbReference type="PROSITE" id="PS52045">
    <property type="entry name" value="NEPROSIN_PEP_CD"/>
    <property type="match status" value="1"/>
</dbReference>
<dbReference type="Pfam" id="PF14365">
    <property type="entry name" value="Neprosin_AP"/>
    <property type="match status" value="1"/>
</dbReference>
<dbReference type="InterPro" id="IPR053168">
    <property type="entry name" value="Glutamic_endopeptidase"/>
</dbReference>
<dbReference type="InterPro" id="IPR004314">
    <property type="entry name" value="Neprosin"/>
</dbReference>
<feature type="compositionally biased region" description="Polar residues" evidence="1">
    <location>
        <begin position="103"/>
        <end position="113"/>
    </location>
</feature>
<feature type="signal peptide" evidence="2">
    <location>
        <begin position="1"/>
        <end position="22"/>
    </location>
</feature>
<evidence type="ECO:0000313" key="5">
    <source>
        <dbReference type="Proteomes" id="UP000264353"/>
    </source>
</evidence>
<protein>
    <recommendedName>
        <fullName evidence="3">Neprosin PEP catalytic domain-containing protein</fullName>
    </recommendedName>
</protein>
<dbReference type="Proteomes" id="UP000264353">
    <property type="component" value="Chromosome A7"/>
</dbReference>
<dbReference type="Gene3D" id="3.90.1320.10">
    <property type="entry name" value="Outer-capsid protein sigma 3, large lobe"/>
    <property type="match status" value="1"/>
</dbReference>
<dbReference type="PANTHER" id="PTHR31589">
    <property type="entry name" value="PROTEIN, PUTATIVE (DUF239)-RELATED-RELATED"/>
    <property type="match status" value="1"/>
</dbReference>
<feature type="domain" description="Neprosin PEP catalytic" evidence="3">
    <location>
        <begin position="107"/>
        <end position="360"/>
    </location>
</feature>
<evidence type="ECO:0000256" key="2">
    <source>
        <dbReference type="SAM" id="SignalP"/>
    </source>
</evidence>
<dbReference type="InterPro" id="IPR025521">
    <property type="entry name" value="Neprosin_propep"/>
</dbReference>
<feature type="compositionally biased region" description="Low complexity" evidence="1">
    <location>
        <begin position="58"/>
        <end position="72"/>
    </location>
</feature>
<evidence type="ECO:0000313" key="4">
    <source>
        <dbReference type="EMBL" id="RID54421.1"/>
    </source>
</evidence>
<keyword evidence="2" id="KW-0732">Signal</keyword>
<evidence type="ECO:0000256" key="1">
    <source>
        <dbReference type="SAM" id="MobiDB-lite"/>
    </source>
</evidence>
<feature type="region of interest" description="Disordered" evidence="1">
    <location>
        <begin position="56"/>
        <end position="75"/>
    </location>
</feature>
<gene>
    <name evidence="4" type="ORF">BRARA_G01747</name>
</gene>
<name>A0A397YM93_BRACM</name>
<accession>A0A397YM93</accession>
<dbReference type="EMBL" id="CM010634">
    <property type="protein sequence ID" value="RID54421.1"/>
    <property type="molecule type" value="Genomic_DNA"/>
</dbReference>
<feature type="chain" id="PRO_5017281445" description="Neprosin PEP catalytic domain-containing protein" evidence="2">
    <location>
        <begin position="23"/>
        <end position="385"/>
    </location>
</feature>